<dbReference type="STRING" id="131310.A0A0N4ZCY8"/>
<sequence>MSEYEEHMEEISSLKTIEITRLKNLEEFHLGVISDLEEGHFNKPVGTISKAEHDKVLSCLELEKLKYEELLNENNILVMKNKEILGELETYKNSVKEVVNVPLEQGNESLIYQFENEIETLKDEKCVLQEELDLVTAERNELKDINGDLKNQVCDLKERLNDQEFEIAGLKNRIAECDVYISEQERERLKGSEKSQMASQGCNMFTELIEGGKKAEADLVEVYGLLRDEKEKSRKYQACALAYQDEVNKLQEELMKFRSRKEIIFTEDNKYKIESLEKKVRYLEDEITDKVNVISDLLSKDTSDNIKYRMENQRLRTDNMNRIKDYQIKVRNLSEELDRSKYIIVHLKNLVRDLNSLAYKSESYKDMFDAKRLNEIKVNFDVSLEDMPKENDICKKRKFGGTAAILERAKQICLDNRKDDSNTSDSH</sequence>
<keyword evidence="2" id="KW-1185">Reference proteome</keyword>
<organism evidence="2 3">
    <name type="scientific">Parastrongyloides trichosuri</name>
    <name type="common">Possum-specific nematode worm</name>
    <dbReference type="NCBI Taxonomy" id="131310"/>
    <lineage>
        <taxon>Eukaryota</taxon>
        <taxon>Metazoa</taxon>
        <taxon>Ecdysozoa</taxon>
        <taxon>Nematoda</taxon>
        <taxon>Chromadorea</taxon>
        <taxon>Rhabditida</taxon>
        <taxon>Tylenchina</taxon>
        <taxon>Panagrolaimomorpha</taxon>
        <taxon>Strongyloidoidea</taxon>
        <taxon>Strongyloididae</taxon>
        <taxon>Parastrongyloides</taxon>
    </lineage>
</organism>
<evidence type="ECO:0000256" key="1">
    <source>
        <dbReference type="SAM" id="Coils"/>
    </source>
</evidence>
<keyword evidence="1" id="KW-0175">Coiled coil</keyword>
<evidence type="ECO:0000313" key="3">
    <source>
        <dbReference type="WBParaSite" id="PTRK_0000541300.1"/>
    </source>
</evidence>
<dbReference type="WBParaSite" id="PTRK_0000541300.1">
    <property type="protein sequence ID" value="PTRK_0000541300.1"/>
    <property type="gene ID" value="PTRK_0000541300"/>
</dbReference>
<accession>A0A0N4ZCY8</accession>
<evidence type="ECO:0000313" key="2">
    <source>
        <dbReference type="Proteomes" id="UP000038045"/>
    </source>
</evidence>
<name>A0A0N4ZCY8_PARTI</name>
<proteinExistence type="predicted"/>
<reference evidence="3" key="1">
    <citation type="submission" date="2017-02" db="UniProtKB">
        <authorList>
            <consortium name="WormBaseParasite"/>
        </authorList>
    </citation>
    <scope>IDENTIFICATION</scope>
</reference>
<dbReference type="AlphaFoldDB" id="A0A0N4ZCY8"/>
<protein>
    <submittedName>
        <fullName evidence="3">DUF4201 domain-containing protein</fullName>
    </submittedName>
</protein>
<dbReference type="Proteomes" id="UP000038045">
    <property type="component" value="Unplaced"/>
</dbReference>
<feature type="coiled-coil region" evidence="1">
    <location>
        <begin position="240"/>
        <end position="293"/>
    </location>
</feature>